<dbReference type="EMBL" id="DRTV01000024">
    <property type="protein sequence ID" value="HHF57848.1"/>
    <property type="molecule type" value="Genomic_DNA"/>
</dbReference>
<dbReference type="Proteomes" id="UP000886014">
    <property type="component" value="Unassembled WGS sequence"/>
</dbReference>
<comment type="caution">
    <text evidence="6">The sequence shown here is derived from an EMBL/GenBank/DDBJ whole genome shotgun (WGS) entry which is preliminary data.</text>
</comment>
<dbReference type="PANTHER" id="PTHR11671">
    <property type="entry name" value="V-TYPE ATP SYNTHASE SUBUNIT D"/>
    <property type="match status" value="1"/>
</dbReference>
<organism evidence="6">
    <name type="scientific">candidate division WOR-3 bacterium</name>
    <dbReference type="NCBI Taxonomy" id="2052148"/>
    <lineage>
        <taxon>Bacteria</taxon>
        <taxon>Bacteria division WOR-3</taxon>
    </lineage>
</organism>
<evidence type="ECO:0000313" key="6">
    <source>
        <dbReference type="EMBL" id="HHF57848.1"/>
    </source>
</evidence>
<reference evidence="6" key="1">
    <citation type="journal article" date="2020" name="mSystems">
        <title>Genome- and Community-Level Interaction Insights into Carbon Utilization and Element Cycling Functions of Hydrothermarchaeota in Hydrothermal Sediment.</title>
        <authorList>
            <person name="Zhou Z."/>
            <person name="Liu Y."/>
            <person name="Xu W."/>
            <person name="Pan J."/>
            <person name="Luo Z.H."/>
            <person name="Li M."/>
        </authorList>
    </citation>
    <scope>NUCLEOTIDE SEQUENCE [LARGE SCALE GENOMIC DNA]</scope>
    <source>
        <strain evidence="6">HyVt-94</strain>
    </source>
</reference>
<dbReference type="Gene3D" id="1.10.287.3240">
    <property type="match status" value="1"/>
</dbReference>
<dbReference type="NCBIfam" id="TIGR00309">
    <property type="entry name" value="V_ATPase_subD"/>
    <property type="match status" value="1"/>
</dbReference>
<dbReference type="Pfam" id="PF01813">
    <property type="entry name" value="ATP-synt_D"/>
    <property type="match status" value="1"/>
</dbReference>
<dbReference type="GO" id="GO:0005524">
    <property type="term" value="F:ATP binding"/>
    <property type="evidence" value="ECO:0007669"/>
    <property type="project" value="UniProtKB-UniRule"/>
</dbReference>
<evidence type="ECO:0000256" key="5">
    <source>
        <dbReference type="SAM" id="Coils"/>
    </source>
</evidence>
<feature type="coiled-coil region" evidence="5">
    <location>
        <begin position="130"/>
        <end position="170"/>
    </location>
</feature>
<sequence>MNRISVSPTRMELLRLKKRTALAKRGHKLLKDKQDELVRRLFELLKGVRELREKVEKEIQESVRRFVFARSSMEPEEVEAAFLLPKKKVGLETSHRKLMTISVPVFEEKIEGEMISYGFATTSPELDISLEALDKALKDLIELAEKEKSLELLANEIEKTRRRVNALEYVLIPELEETVKYISMKLQEIERSDITRLMKIKDIVRAH</sequence>
<dbReference type="GO" id="GO:0046933">
    <property type="term" value="F:proton-transporting ATP synthase activity, rotational mechanism"/>
    <property type="evidence" value="ECO:0007669"/>
    <property type="project" value="UniProtKB-UniRule"/>
</dbReference>
<accession>A0A7C5E482</accession>
<comment type="function">
    <text evidence="4">Produces ATP from ADP in the presence of a proton gradient across the membrane.</text>
</comment>
<dbReference type="HAMAP" id="MF_00271">
    <property type="entry name" value="ATP_synth_D_arch"/>
    <property type="match status" value="1"/>
</dbReference>
<keyword evidence="2 4" id="KW-0813">Transport</keyword>
<name>A0A7C5E482_UNCW3</name>
<evidence type="ECO:0000256" key="1">
    <source>
        <dbReference type="ARBA" id="ARBA00005850"/>
    </source>
</evidence>
<protein>
    <recommendedName>
        <fullName evidence="4">V-type ATP synthase subunit D</fullName>
    </recommendedName>
    <alternativeName>
        <fullName evidence="4">V-ATPase subunit D</fullName>
    </alternativeName>
</protein>
<evidence type="ECO:0000256" key="4">
    <source>
        <dbReference type="HAMAP-Rule" id="MF_00271"/>
    </source>
</evidence>
<keyword evidence="4" id="KW-0375">Hydrogen ion transport</keyword>
<keyword evidence="4" id="KW-0066">ATP synthesis</keyword>
<keyword evidence="5" id="KW-0175">Coiled coil</keyword>
<proteinExistence type="inferred from homology"/>
<evidence type="ECO:0000256" key="2">
    <source>
        <dbReference type="ARBA" id="ARBA00022448"/>
    </source>
</evidence>
<feature type="coiled-coil region" evidence="5">
    <location>
        <begin position="38"/>
        <end position="65"/>
    </location>
</feature>
<dbReference type="AlphaFoldDB" id="A0A7C5E482"/>
<dbReference type="GO" id="GO:0046961">
    <property type="term" value="F:proton-transporting ATPase activity, rotational mechanism"/>
    <property type="evidence" value="ECO:0007669"/>
    <property type="project" value="InterPro"/>
</dbReference>
<evidence type="ECO:0000256" key="3">
    <source>
        <dbReference type="ARBA" id="ARBA00023065"/>
    </source>
</evidence>
<gene>
    <name evidence="4" type="primary">atpD</name>
    <name evidence="6" type="ORF">ENL41_00305</name>
</gene>
<dbReference type="InterPro" id="IPR002699">
    <property type="entry name" value="V_ATPase_D"/>
</dbReference>
<comment type="similarity">
    <text evidence="1 4">Belongs to the V-ATPase D subunit family.</text>
</comment>
<keyword evidence="3 4" id="KW-0406">Ion transport</keyword>
<dbReference type="GO" id="GO:0042777">
    <property type="term" value="P:proton motive force-driven plasma membrane ATP synthesis"/>
    <property type="evidence" value="ECO:0007669"/>
    <property type="project" value="UniProtKB-UniRule"/>
</dbReference>